<dbReference type="Pfam" id="PF08502">
    <property type="entry name" value="LeuA_dimer"/>
    <property type="match status" value="1"/>
</dbReference>
<dbReference type="SMART" id="SM00917">
    <property type="entry name" value="LeuA_dimer"/>
    <property type="match status" value="1"/>
</dbReference>
<comment type="similarity">
    <text evidence="1 5">Belongs to the alpha-IPM synthase/homocitrate synthase family.</text>
</comment>
<keyword evidence="2" id="KW-0028">Amino-acid biosynthesis</keyword>
<proteinExistence type="inferred from homology"/>
<evidence type="ECO:0000256" key="5">
    <source>
        <dbReference type="RuleBase" id="RU003523"/>
    </source>
</evidence>
<keyword evidence="4" id="KW-0100">Branched-chain amino acid biosynthesis</keyword>
<sequence length="495" mass="53570">MNPKFLDTTLRDGEQTPGIVLKPEDKVEMAKAIDEVGVDFMEIGSAIAGEGEREAIKKICDEKKNGDISAGLLSFARIRKEDIEYALKCGVDGVFLVAPTSDIHIKNKLNTTRERVRDSITGCVEFCKNNGLIVDLCCEDGTRTDTDFLKEILNQAVELKIERFTVADTIGIATQEKISEIFCALSPIAKSKILLGVHCHDDFGLATANTITAVRNGANVADVTVNGLGERAGNAPLEEVATGLKFLYNYDVNIDFKKILGLSKHIEKITGIGIARNKAIVGENAFTHGAGIHVDGILKNPTTYEAINPEIFNAERKFVLGKLMGKKTVANVLEEMDISANDEQFAEIFKKLQFMADKGTRITNFDVKQVANVMLNLSEKKEIILKGITAFSGYVTQPMASVTLLVNGEEKRAISIGNGPVDAAINAIQNICKDIPFEFLDYHVDAISGGSSAGVRVEIKLRSKGKTISASGVGTDIVLASVEAFLNGLNLILSN</sequence>
<evidence type="ECO:0000313" key="7">
    <source>
        <dbReference type="EMBL" id="NCN65076.1"/>
    </source>
</evidence>
<gene>
    <name evidence="8" type="ORF">GW779_02915</name>
    <name evidence="7" type="ORF">GW910_03250</name>
</gene>
<dbReference type="GO" id="GO:0009098">
    <property type="term" value="P:L-leucine biosynthetic process"/>
    <property type="evidence" value="ECO:0007669"/>
    <property type="project" value="InterPro"/>
</dbReference>
<dbReference type="Proteomes" id="UP000768163">
    <property type="component" value="Unassembled WGS sequence"/>
</dbReference>
<dbReference type="InterPro" id="IPR013785">
    <property type="entry name" value="Aldolase_TIM"/>
</dbReference>
<reference evidence="8" key="1">
    <citation type="submission" date="2019-11" db="EMBL/GenBank/DDBJ databases">
        <title>Lipid analysis of CO2-rich subsurface aquifers suggests an autotrophy-based deep biosphere with lysolipids enriched in CPR bacteria.</title>
        <authorList>
            <person name="Probst A.J."/>
            <person name="Elling F.J."/>
            <person name="Castelle C.J."/>
            <person name="Zhu Q."/>
            <person name="Elvert M."/>
            <person name="Birarda G."/>
            <person name="Holman H.-Y."/>
            <person name="Lane K.R."/>
            <person name="Ladd B."/>
            <person name="Ryan M.C."/>
            <person name="Woyke T."/>
            <person name="Hinrichs K.-U."/>
            <person name="Banfield J.F."/>
        </authorList>
    </citation>
    <scope>NUCLEOTIDE SEQUENCE</scope>
    <source>
        <strain evidence="7">CG_2015-01_33_1645</strain>
        <strain evidence="8">CG_2015-04_33_537</strain>
    </source>
</reference>
<keyword evidence="3 5" id="KW-0808">Transferase</keyword>
<comment type="caution">
    <text evidence="8">The sequence shown here is derived from an EMBL/GenBank/DDBJ whole genome shotgun (WGS) entry which is preliminary data.</text>
</comment>
<accession>A0A8J7YYN6</accession>
<dbReference type="GO" id="GO:0003852">
    <property type="term" value="F:2-isopropylmalate synthase activity"/>
    <property type="evidence" value="ECO:0007669"/>
    <property type="project" value="InterPro"/>
</dbReference>
<name>A0A8J7YYN6_9ARCH</name>
<evidence type="ECO:0000313" key="9">
    <source>
        <dbReference type="Proteomes" id="UP000738826"/>
    </source>
</evidence>
<evidence type="ECO:0000256" key="2">
    <source>
        <dbReference type="ARBA" id="ARBA00022605"/>
    </source>
</evidence>
<dbReference type="InterPro" id="IPR000891">
    <property type="entry name" value="PYR_CT"/>
</dbReference>
<dbReference type="InterPro" id="IPR013709">
    <property type="entry name" value="2-isopropylmalate_synth_dimer"/>
</dbReference>
<dbReference type="PROSITE" id="PS50991">
    <property type="entry name" value="PYR_CT"/>
    <property type="match status" value="1"/>
</dbReference>
<feature type="domain" description="Pyruvate carboxyltransferase" evidence="6">
    <location>
        <begin position="3"/>
        <end position="260"/>
    </location>
</feature>
<evidence type="ECO:0000256" key="1">
    <source>
        <dbReference type="ARBA" id="ARBA00006154"/>
    </source>
</evidence>
<organism evidence="8 9">
    <name type="scientific">Candidatus Altarchaeum hamiconexum</name>
    <dbReference type="NCBI Taxonomy" id="1803513"/>
    <lineage>
        <taxon>Archaea</taxon>
        <taxon>Candidatus Altarchaeota</taxon>
        <taxon>Candidatus Altiarchaeia</taxon>
        <taxon>Candidatus Altarchaeales</taxon>
        <taxon>Candidatus Altarchaeaceae</taxon>
        <taxon>Candidatus Altarchaeum</taxon>
    </lineage>
</organism>
<dbReference type="Pfam" id="PF00682">
    <property type="entry name" value="HMGL-like"/>
    <property type="match status" value="1"/>
</dbReference>
<dbReference type="AlphaFoldDB" id="A0A8J7YYN6"/>
<evidence type="ECO:0000256" key="4">
    <source>
        <dbReference type="ARBA" id="ARBA00023304"/>
    </source>
</evidence>
<dbReference type="PANTHER" id="PTHR42880">
    <property type="entry name" value="HOMOCITRATE SYNTHASE"/>
    <property type="match status" value="1"/>
</dbReference>
<protein>
    <submittedName>
        <fullName evidence="8">2-isopropylmalate synthase</fullName>
    </submittedName>
</protein>
<dbReference type="InterPro" id="IPR036230">
    <property type="entry name" value="LeuA_allosteric_dom_sf"/>
</dbReference>
<dbReference type="EMBL" id="JAACQH010000050">
    <property type="protein sequence ID" value="NCS91358.1"/>
    <property type="molecule type" value="Genomic_DNA"/>
</dbReference>
<evidence type="ECO:0000259" key="6">
    <source>
        <dbReference type="PROSITE" id="PS50991"/>
    </source>
</evidence>
<evidence type="ECO:0000256" key="3">
    <source>
        <dbReference type="ARBA" id="ARBA00022679"/>
    </source>
</evidence>
<dbReference type="PROSITE" id="PS00815">
    <property type="entry name" value="AIPM_HOMOCIT_SYNTH_1"/>
    <property type="match status" value="1"/>
</dbReference>
<dbReference type="Gene3D" id="1.10.238.260">
    <property type="match status" value="1"/>
</dbReference>
<dbReference type="SUPFAM" id="SSF110921">
    <property type="entry name" value="2-isopropylmalate synthase LeuA, allosteric (dimerisation) domain"/>
    <property type="match status" value="1"/>
</dbReference>
<dbReference type="PROSITE" id="PS00816">
    <property type="entry name" value="AIPM_HOMOCIT_SYNTH_2"/>
    <property type="match status" value="1"/>
</dbReference>
<evidence type="ECO:0000313" key="8">
    <source>
        <dbReference type="EMBL" id="NCS91358.1"/>
    </source>
</evidence>
<dbReference type="PANTHER" id="PTHR42880:SF2">
    <property type="entry name" value="(R)-CITRAMALATE SYNTHASE CIMA"/>
    <property type="match status" value="1"/>
</dbReference>
<dbReference type="Proteomes" id="UP000738826">
    <property type="component" value="Unassembled WGS sequence"/>
</dbReference>
<dbReference type="Gene3D" id="3.30.160.270">
    <property type="match status" value="1"/>
</dbReference>
<dbReference type="EMBL" id="JAACVF010000081">
    <property type="protein sequence ID" value="NCN65076.1"/>
    <property type="molecule type" value="Genomic_DNA"/>
</dbReference>
<dbReference type="Pfam" id="PF22617">
    <property type="entry name" value="HCS_D2"/>
    <property type="match status" value="1"/>
</dbReference>
<dbReference type="InterPro" id="IPR002034">
    <property type="entry name" value="AIPM/Hcit_synth_CS"/>
</dbReference>
<dbReference type="InterPro" id="IPR054691">
    <property type="entry name" value="LeuA/HCS_post-cat"/>
</dbReference>
<dbReference type="Gene3D" id="3.20.20.70">
    <property type="entry name" value="Aldolase class I"/>
    <property type="match status" value="1"/>
</dbReference>
<dbReference type="SUPFAM" id="SSF51569">
    <property type="entry name" value="Aldolase"/>
    <property type="match status" value="1"/>
</dbReference>